<proteinExistence type="predicted"/>
<keyword evidence="3" id="KW-1185">Reference proteome</keyword>
<evidence type="ECO:0000256" key="1">
    <source>
        <dbReference type="SAM" id="MobiDB-lite"/>
    </source>
</evidence>
<feature type="region of interest" description="Disordered" evidence="1">
    <location>
        <begin position="204"/>
        <end position="280"/>
    </location>
</feature>
<feature type="compositionally biased region" description="Basic and acidic residues" evidence="1">
    <location>
        <begin position="204"/>
        <end position="218"/>
    </location>
</feature>
<comment type="caution">
    <text evidence="2">The sequence shown here is derived from an EMBL/GenBank/DDBJ whole genome shotgun (WGS) entry which is preliminary data.</text>
</comment>
<dbReference type="Proteomes" id="UP001626550">
    <property type="component" value="Unassembled WGS sequence"/>
</dbReference>
<organism evidence="2 3">
    <name type="scientific">Cichlidogyrus casuarinus</name>
    <dbReference type="NCBI Taxonomy" id="1844966"/>
    <lineage>
        <taxon>Eukaryota</taxon>
        <taxon>Metazoa</taxon>
        <taxon>Spiralia</taxon>
        <taxon>Lophotrochozoa</taxon>
        <taxon>Platyhelminthes</taxon>
        <taxon>Monogenea</taxon>
        <taxon>Monopisthocotylea</taxon>
        <taxon>Dactylogyridea</taxon>
        <taxon>Ancyrocephalidae</taxon>
        <taxon>Cichlidogyrus</taxon>
    </lineage>
</organism>
<dbReference type="EMBL" id="JBJKFK010003801">
    <property type="protein sequence ID" value="KAL3309541.1"/>
    <property type="molecule type" value="Genomic_DNA"/>
</dbReference>
<reference evidence="2 3" key="1">
    <citation type="submission" date="2024-11" db="EMBL/GenBank/DDBJ databases">
        <title>Adaptive evolution of stress response genes in parasites aligns with host niche diversity.</title>
        <authorList>
            <person name="Hahn C."/>
            <person name="Resl P."/>
        </authorList>
    </citation>
    <scope>NUCLEOTIDE SEQUENCE [LARGE SCALE GENOMIC DNA]</scope>
    <source>
        <strain evidence="2">EGGRZ-B1_66</strain>
        <tissue evidence="2">Body</tissue>
    </source>
</reference>
<feature type="compositionally biased region" description="Acidic residues" evidence="1">
    <location>
        <begin position="233"/>
        <end position="242"/>
    </location>
</feature>
<sequence length="337" mass="37546">MSEPLLKEFLESFDNKDKLQAWMVNEKSLETIQLLVSVLSAEDVPELLKKQSLSVDHFKNEIKAQRDVYSTGQGEAVSGAYCKLVKLFVEILISDALKAPDMIDLYSEIGELILSRQGEAAEECSAEEMKECDQILQRLFADAPKYGDEHVNAWKEKLLQIAEDWVKPGLETSAKIRVCNTHYIYYGKFVNKALNQMADKENNHELSTEAPSDKKQEESSDSPCLVGSTGITDGDDNEEPTNDQEQGSSDPQGPVESSGMADDEPSADSTMPIDEPSGDQQGIKALAQNLKDFLASCAKLASLYGWFTRQESLETIGVMFYCLSEEQVKQLIEKFKT</sequence>
<protein>
    <submittedName>
        <fullName evidence="2">Uncharacterized protein</fullName>
    </submittedName>
</protein>
<evidence type="ECO:0000313" key="3">
    <source>
        <dbReference type="Proteomes" id="UP001626550"/>
    </source>
</evidence>
<feature type="non-terminal residue" evidence="2">
    <location>
        <position position="337"/>
    </location>
</feature>
<name>A0ABD2PPW0_9PLAT</name>
<accession>A0ABD2PPW0</accession>
<evidence type="ECO:0000313" key="2">
    <source>
        <dbReference type="EMBL" id="KAL3309541.1"/>
    </source>
</evidence>
<gene>
    <name evidence="2" type="ORF">Ciccas_011911</name>
</gene>
<dbReference type="AlphaFoldDB" id="A0ABD2PPW0"/>